<name>A0A2T0SRR7_9PSEU</name>
<dbReference type="EMBL" id="PVTF01000012">
    <property type="protein sequence ID" value="PRY36099.1"/>
    <property type="molecule type" value="Genomic_DNA"/>
</dbReference>
<dbReference type="CDD" id="cd05269">
    <property type="entry name" value="TMR_SDR_a"/>
    <property type="match status" value="1"/>
</dbReference>
<evidence type="ECO:0000259" key="1">
    <source>
        <dbReference type="Pfam" id="PF05368"/>
    </source>
</evidence>
<sequence length="284" mass="29426">MIVVTGATGHLGKLVVEGLLRKVPATAVVAAVRTPSKAADLTERGVQVKAADYSDPASLVAAFQGADKVLLVSSSEVGQRVEQHTAVVEAAKEAGVTHLVYTSILNADTTTMLLAADHKATEEVIRASGIPFTFLRNGWYTENYAQTVAQAVQTGEFAGSAADGKVGAAPRADYADAAVTVLTTDGHQGNAYELAADVPWSYQELADELTRATGKPITYQDVPAAQHQSILESAGVPAPFAAILVDSDRGITAGELASTSGDLSRLAGRPTTPLTESVAEILKG</sequence>
<dbReference type="Pfam" id="PF05368">
    <property type="entry name" value="NmrA"/>
    <property type="match status" value="1"/>
</dbReference>
<accession>A0A2T0SRR7</accession>
<dbReference type="PANTHER" id="PTHR47129">
    <property type="entry name" value="QUINONE OXIDOREDUCTASE 2"/>
    <property type="match status" value="1"/>
</dbReference>
<comment type="caution">
    <text evidence="2">The sequence shown here is derived from an EMBL/GenBank/DDBJ whole genome shotgun (WGS) entry which is preliminary data.</text>
</comment>
<dbReference type="OrthoDB" id="5510591at2"/>
<organism evidence="2 3">
    <name type="scientific">Umezawaea tangerina</name>
    <dbReference type="NCBI Taxonomy" id="84725"/>
    <lineage>
        <taxon>Bacteria</taxon>
        <taxon>Bacillati</taxon>
        <taxon>Actinomycetota</taxon>
        <taxon>Actinomycetes</taxon>
        <taxon>Pseudonocardiales</taxon>
        <taxon>Pseudonocardiaceae</taxon>
        <taxon>Umezawaea</taxon>
    </lineage>
</organism>
<dbReference type="AlphaFoldDB" id="A0A2T0SRR7"/>
<dbReference type="Proteomes" id="UP000239494">
    <property type="component" value="Unassembled WGS sequence"/>
</dbReference>
<gene>
    <name evidence="2" type="ORF">CLV43_11221</name>
</gene>
<dbReference type="Gene3D" id="3.40.50.720">
    <property type="entry name" value="NAD(P)-binding Rossmann-like Domain"/>
    <property type="match status" value="1"/>
</dbReference>
<dbReference type="RefSeq" id="WP_106192563.1">
    <property type="nucleotide sequence ID" value="NZ_PVTF01000012.1"/>
</dbReference>
<dbReference type="InterPro" id="IPR036291">
    <property type="entry name" value="NAD(P)-bd_dom_sf"/>
</dbReference>
<reference evidence="2 3" key="1">
    <citation type="submission" date="2018-03" db="EMBL/GenBank/DDBJ databases">
        <title>Genomic Encyclopedia of Archaeal and Bacterial Type Strains, Phase II (KMG-II): from individual species to whole genera.</title>
        <authorList>
            <person name="Goeker M."/>
        </authorList>
    </citation>
    <scope>NUCLEOTIDE SEQUENCE [LARGE SCALE GENOMIC DNA]</scope>
    <source>
        <strain evidence="2 3">DSM 44720</strain>
    </source>
</reference>
<dbReference type="SUPFAM" id="SSF51735">
    <property type="entry name" value="NAD(P)-binding Rossmann-fold domains"/>
    <property type="match status" value="1"/>
</dbReference>
<feature type="domain" description="NmrA-like" evidence="1">
    <location>
        <begin position="2"/>
        <end position="239"/>
    </location>
</feature>
<evidence type="ECO:0000313" key="2">
    <source>
        <dbReference type="EMBL" id="PRY36099.1"/>
    </source>
</evidence>
<protein>
    <submittedName>
        <fullName evidence="2">NAD(P)H dehydrogenase (Quinone)</fullName>
    </submittedName>
</protein>
<dbReference type="PANTHER" id="PTHR47129:SF1">
    <property type="entry name" value="NMRA-LIKE DOMAIN-CONTAINING PROTEIN"/>
    <property type="match status" value="1"/>
</dbReference>
<evidence type="ECO:0000313" key="3">
    <source>
        <dbReference type="Proteomes" id="UP000239494"/>
    </source>
</evidence>
<proteinExistence type="predicted"/>
<dbReference type="InterPro" id="IPR052718">
    <property type="entry name" value="NmrA-type_oxidoreductase"/>
</dbReference>
<keyword evidence="3" id="KW-1185">Reference proteome</keyword>
<dbReference type="Gene3D" id="3.90.25.10">
    <property type="entry name" value="UDP-galactose 4-epimerase, domain 1"/>
    <property type="match status" value="1"/>
</dbReference>
<dbReference type="InterPro" id="IPR008030">
    <property type="entry name" value="NmrA-like"/>
</dbReference>